<dbReference type="Proteomes" id="UP000314986">
    <property type="component" value="Unassembled WGS sequence"/>
</dbReference>
<dbReference type="EC" id="3.5.1.98" evidence="8"/>
<name>A0A4W3H7R9_CALMI</name>
<evidence type="ECO:0000256" key="11">
    <source>
        <dbReference type="SAM" id="MobiDB-lite"/>
    </source>
</evidence>
<evidence type="ECO:0000256" key="7">
    <source>
        <dbReference type="ARBA" id="ARBA00023242"/>
    </source>
</evidence>
<feature type="binding site" evidence="10">
    <location>
        <position position="236"/>
    </location>
    <ligand>
        <name>a divalent metal cation</name>
        <dbReference type="ChEBI" id="CHEBI:60240"/>
    </ligand>
</feature>
<dbReference type="InterPro" id="IPR023696">
    <property type="entry name" value="Ureohydrolase_dom_sf"/>
</dbReference>
<dbReference type="Ensembl" id="ENSCMIT00000013179.1">
    <property type="protein sequence ID" value="ENSCMIP00000012888.1"/>
    <property type="gene ID" value="ENSCMIG00000006492.1"/>
</dbReference>
<dbReference type="FunFam" id="3.40.800.20:FF:000024">
    <property type="entry name" value="Histone deacetylase 3"/>
    <property type="match status" value="1"/>
</dbReference>
<dbReference type="GO" id="GO:0040029">
    <property type="term" value="P:epigenetic regulation of gene expression"/>
    <property type="evidence" value="ECO:0007669"/>
    <property type="project" value="TreeGrafter"/>
</dbReference>
<dbReference type="GO" id="GO:0141221">
    <property type="term" value="F:histone deacetylase activity, hydrolytic mechanism"/>
    <property type="evidence" value="ECO:0007669"/>
    <property type="project" value="UniProtKB-EC"/>
</dbReference>
<evidence type="ECO:0000313" key="13">
    <source>
        <dbReference type="Ensembl" id="ENSCMIP00000012888.1"/>
    </source>
</evidence>
<organism evidence="13 14">
    <name type="scientific">Callorhinchus milii</name>
    <name type="common">Ghost shark</name>
    <dbReference type="NCBI Taxonomy" id="7868"/>
    <lineage>
        <taxon>Eukaryota</taxon>
        <taxon>Metazoa</taxon>
        <taxon>Chordata</taxon>
        <taxon>Craniata</taxon>
        <taxon>Vertebrata</taxon>
        <taxon>Chondrichthyes</taxon>
        <taxon>Holocephali</taxon>
        <taxon>Chimaeriformes</taxon>
        <taxon>Callorhinchidae</taxon>
        <taxon>Callorhinchus</taxon>
    </lineage>
</organism>
<feature type="domain" description="Histone deacetylase" evidence="12">
    <location>
        <begin position="1"/>
        <end position="289"/>
    </location>
</feature>
<feature type="active site" description="Proton acceptor" evidence="9">
    <location>
        <position position="112"/>
    </location>
</feature>
<keyword evidence="10" id="KW-0479">Metal-binding</keyword>
<feature type="region of interest" description="Disordered" evidence="11">
    <location>
        <begin position="363"/>
        <end position="422"/>
    </location>
</feature>
<keyword evidence="14" id="KW-1185">Reference proteome</keyword>
<feature type="compositionally biased region" description="Basic and acidic residues" evidence="11">
    <location>
        <begin position="399"/>
        <end position="416"/>
    </location>
</feature>
<reference evidence="13" key="5">
    <citation type="submission" date="2025-09" db="UniProtKB">
        <authorList>
            <consortium name="Ensembl"/>
        </authorList>
    </citation>
    <scope>IDENTIFICATION</scope>
</reference>
<reference evidence="13" key="4">
    <citation type="submission" date="2025-08" db="UniProtKB">
        <authorList>
            <consortium name="Ensembl"/>
        </authorList>
    </citation>
    <scope>IDENTIFICATION</scope>
</reference>
<evidence type="ECO:0000256" key="9">
    <source>
        <dbReference type="PIRSR" id="PIRSR037913-1"/>
    </source>
</evidence>
<dbReference type="GO" id="GO:0046872">
    <property type="term" value="F:metal ion binding"/>
    <property type="evidence" value="ECO:0007669"/>
    <property type="project" value="UniProtKB-KW"/>
</dbReference>
<dbReference type="PRINTS" id="PR01271">
    <property type="entry name" value="HISDACETLASE"/>
</dbReference>
<keyword evidence="3 8" id="KW-0378">Hydrolase</keyword>
<dbReference type="GO" id="GO:0005634">
    <property type="term" value="C:nucleus"/>
    <property type="evidence" value="ECO:0007669"/>
    <property type="project" value="UniProtKB-SubCell"/>
</dbReference>
<feature type="binding site" evidence="10">
    <location>
        <position position="147"/>
    </location>
    <ligand>
        <name>a divalent metal cation</name>
        <dbReference type="ChEBI" id="CHEBI:60240"/>
    </ligand>
</feature>
<dbReference type="GeneTree" id="ENSGT00940000165542"/>
<dbReference type="PANTHER" id="PTHR10625:SF36">
    <property type="entry name" value="HISTONE DEACETYLASE 3"/>
    <property type="match status" value="1"/>
</dbReference>
<reference evidence="14" key="2">
    <citation type="journal article" date="2007" name="PLoS Biol.">
        <title>Survey sequencing and comparative analysis of the elephant shark (Callorhinchus milii) genome.</title>
        <authorList>
            <person name="Venkatesh B."/>
            <person name="Kirkness E.F."/>
            <person name="Loh Y.H."/>
            <person name="Halpern A.L."/>
            <person name="Lee A.P."/>
            <person name="Johnson J."/>
            <person name="Dandona N."/>
            <person name="Viswanathan L.D."/>
            <person name="Tay A."/>
            <person name="Venter J.C."/>
            <person name="Strausberg R.L."/>
            <person name="Brenner S."/>
        </authorList>
    </citation>
    <scope>NUCLEOTIDE SEQUENCE [LARGE SCALE GENOMIC DNA]</scope>
</reference>
<accession>A0A4W3H7R9</accession>
<keyword evidence="5 8" id="KW-0805">Transcription regulation</keyword>
<dbReference type="InterPro" id="IPR003084">
    <property type="entry name" value="HDAC_I/II"/>
</dbReference>
<keyword evidence="7 8" id="KW-0539">Nucleus</keyword>
<dbReference type="SUPFAM" id="SSF52768">
    <property type="entry name" value="Arginase/deacetylase"/>
    <property type="match status" value="1"/>
</dbReference>
<evidence type="ECO:0000313" key="14">
    <source>
        <dbReference type="Proteomes" id="UP000314986"/>
    </source>
</evidence>
<comment type="catalytic activity">
    <reaction evidence="8">
        <text>N(6)-acetyl-L-lysyl-[histone] + H2O = L-lysyl-[histone] + acetate</text>
        <dbReference type="Rhea" id="RHEA:58196"/>
        <dbReference type="Rhea" id="RHEA-COMP:9845"/>
        <dbReference type="Rhea" id="RHEA-COMP:11338"/>
        <dbReference type="ChEBI" id="CHEBI:15377"/>
        <dbReference type="ChEBI" id="CHEBI:29969"/>
        <dbReference type="ChEBI" id="CHEBI:30089"/>
        <dbReference type="ChEBI" id="CHEBI:61930"/>
        <dbReference type="EC" id="3.5.1.98"/>
    </reaction>
</comment>
<comment type="subcellular location">
    <subcellularLocation>
        <location evidence="1 8">Nucleus</location>
    </subcellularLocation>
</comment>
<keyword evidence="6 8" id="KW-0804">Transcription</keyword>
<evidence type="ECO:0000256" key="10">
    <source>
        <dbReference type="PIRSR" id="PIRSR037913-3"/>
    </source>
</evidence>
<reference evidence="14" key="3">
    <citation type="journal article" date="2014" name="Nature">
        <title>Elephant shark genome provides unique insights into gnathostome evolution.</title>
        <authorList>
            <consortium name="International Elephant Shark Genome Sequencing Consortium"/>
            <person name="Venkatesh B."/>
            <person name="Lee A.P."/>
            <person name="Ravi V."/>
            <person name="Maurya A.K."/>
            <person name="Lian M.M."/>
            <person name="Swann J.B."/>
            <person name="Ohta Y."/>
            <person name="Flajnik M.F."/>
            <person name="Sutoh Y."/>
            <person name="Kasahara M."/>
            <person name="Hoon S."/>
            <person name="Gangu V."/>
            <person name="Roy S.W."/>
            <person name="Irimia M."/>
            <person name="Korzh V."/>
            <person name="Kondrychyn I."/>
            <person name="Lim Z.W."/>
            <person name="Tay B.H."/>
            <person name="Tohari S."/>
            <person name="Kong K.W."/>
            <person name="Ho S."/>
            <person name="Lorente-Galdos B."/>
            <person name="Quilez J."/>
            <person name="Marques-Bonet T."/>
            <person name="Raney B.J."/>
            <person name="Ingham P.W."/>
            <person name="Tay A."/>
            <person name="Hillier L.W."/>
            <person name="Minx P."/>
            <person name="Boehm T."/>
            <person name="Wilson R.K."/>
            <person name="Brenner S."/>
            <person name="Warren W.C."/>
        </authorList>
    </citation>
    <scope>NUCLEOTIDE SEQUENCE [LARGE SCALE GENOMIC DNA]</scope>
</reference>
<evidence type="ECO:0000256" key="5">
    <source>
        <dbReference type="ARBA" id="ARBA00023015"/>
    </source>
</evidence>
<evidence type="ECO:0000259" key="12">
    <source>
        <dbReference type="Pfam" id="PF00850"/>
    </source>
</evidence>
<evidence type="ECO:0000256" key="2">
    <source>
        <dbReference type="ARBA" id="ARBA00022491"/>
    </source>
</evidence>
<dbReference type="InterPro" id="IPR037138">
    <property type="entry name" value="His_deacetylse_dom_sf"/>
</dbReference>
<evidence type="ECO:0000256" key="3">
    <source>
        <dbReference type="ARBA" id="ARBA00022801"/>
    </source>
</evidence>
<dbReference type="Pfam" id="PF00850">
    <property type="entry name" value="Hist_deacetyl"/>
    <property type="match status" value="1"/>
</dbReference>
<evidence type="ECO:0000256" key="1">
    <source>
        <dbReference type="ARBA" id="ARBA00004123"/>
    </source>
</evidence>
<keyword evidence="2" id="KW-0678">Repressor</keyword>
<evidence type="ECO:0000256" key="6">
    <source>
        <dbReference type="ARBA" id="ARBA00023163"/>
    </source>
</evidence>
<keyword evidence="4 8" id="KW-0156">Chromatin regulator</keyword>
<feature type="binding site" evidence="10">
    <location>
        <position position="149"/>
    </location>
    <ligand>
        <name>a divalent metal cation</name>
        <dbReference type="ChEBI" id="CHEBI:60240"/>
    </ligand>
</feature>
<sequence length="422" mass="48652">MKPHRLSLTHSLVLHYGLYKKMMVFKPYQASQHDMCRFHSEDYIDFLQRVSPNNMQGFTKSLNAFNTYCPNSRSLLSLCPMAVGGSGRSESIQYKITFVCDIAINWAGGLHHAKKFEASGFCYVNDIVIGILELLKYHPRVLYIDIDIHHGDGVQEAFYLTDRVMTVSFHKYGNYFFPGTGDMYEVGAESGRYYCLNVPLRDGIDDQSYRLLFQPVIKQVVDYYQPTCMVLQCGADSLGCDRLGCFNLSIKGHGDCVEFVKSFNIPLLVMGGGGYTVRNVARCWTFETSLLVEEEISDELPYNEYFEYFAPDFTLHPDVSTRIENQNSRQYLDQIRQTIFENLKMLNHAPSVQIHDVPSDLLSYERTDEPDPDERNSEDAYSRGKGNLRENRPSQIRNKCRESETRHESFHREREVAVNVRQ</sequence>
<dbReference type="PANTHER" id="PTHR10625">
    <property type="entry name" value="HISTONE DEACETYLASE HDAC1-RELATED"/>
    <property type="match status" value="1"/>
</dbReference>
<evidence type="ECO:0000256" key="4">
    <source>
        <dbReference type="ARBA" id="ARBA00022853"/>
    </source>
</evidence>
<proteinExistence type="inferred from homology"/>
<dbReference type="Gene3D" id="3.40.800.20">
    <property type="entry name" value="Histone deacetylase domain"/>
    <property type="match status" value="1"/>
</dbReference>
<reference evidence="14" key="1">
    <citation type="journal article" date="2006" name="Science">
        <title>Ancient noncoding elements conserved in the human genome.</title>
        <authorList>
            <person name="Venkatesh B."/>
            <person name="Kirkness E.F."/>
            <person name="Loh Y.H."/>
            <person name="Halpern A.L."/>
            <person name="Lee A.P."/>
            <person name="Johnson J."/>
            <person name="Dandona N."/>
            <person name="Viswanathan L.D."/>
            <person name="Tay A."/>
            <person name="Venter J.C."/>
            <person name="Strausberg R.L."/>
            <person name="Brenner S."/>
        </authorList>
    </citation>
    <scope>NUCLEOTIDE SEQUENCE [LARGE SCALE GENOMIC DNA]</scope>
</reference>
<gene>
    <name evidence="13" type="primary">hdac3</name>
</gene>
<dbReference type="PIRSF" id="PIRSF037913">
    <property type="entry name" value="His_deacetylse_1"/>
    <property type="match status" value="1"/>
</dbReference>
<comment type="similarity">
    <text evidence="8">Belongs to the histone deacetylase family. HD Type 1 subfamily.</text>
</comment>
<dbReference type="InterPro" id="IPR000286">
    <property type="entry name" value="HDACs"/>
</dbReference>
<feature type="compositionally biased region" description="Basic and acidic residues" evidence="11">
    <location>
        <begin position="363"/>
        <end position="392"/>
    </location>
</feature>
<protein>
    <recommendedName>
        <fullName evidence="8">Histone deacetylase</fullName>
        <ecNumber evidence="8">3.5.1.98</ecNumber>
    </recommendedName>
</protein>
<dbReference type="PRINTS" id="PR01270">
    <property type="entry name" value="HDASUPER"/>
</dbReference>
<dbReference type="AlphaFoldDB" id="A0A4W3H7R9"/>
<evidence type="ECO:0000256" key="8">
    <source>
        <dbReference type="PIRNR" id="PIRNR037913"/>
    </source>
</evidence>
<dbReference type="InterPro" id="IPR023801">
    <property type="entry name" value="His_deacetylse_dom"/>
</dbReference>